<dbReference type="GO" id="GO:0016787">
    <property type="term" value="F:hydrolase activity"/>
    <property type="evidence" value="ECO:0007669"/>
    <property type="project" value="UniProtKB-KW"/>
</dbReference>
<proteinExistence type="predicted"/>
<dbReference type="InterPro" id="IPR005754">
    <property type="entry name" value="Sortase"/>
</dbReference>
<dbReference type="STRING" id="1798228.SAMN05216574_10957"/>
<dbReference type="InterPro" id="IPR023365">
    <property type="entry name" value="Sortase_dom-sf"/>
</dbReference>
<dbReference type="SUPFAM" id="SSF63817">
    <property type="entry name" value="Sortase"/>
    <property type="match status" value="1"/>
</dbReference>
<evidence type="ECO:0000313" key="3">
    <source>
        <dbReference type="EMBL" id="SFF13201.1"/>
    </source>
</evidence>
<dbReference type="Proteomes" id="UP000198589">
    <property type="component" value="Unassembled WGS sequence"/>
</dbReference>
<gene>
    <name evidence="3" type="ORF">SAMN05216574_10957</name>
</gene>
<evidence type="ECO:0000313" key="4">
    <source>
        <dbReference type="Proteomes" id="UP000198589"/>
    </source>
</evidence>
<dbReference type="EMBL" id="FOND01000009">
    <property type="protein sequence ID" value="SFF13201.1"/>
    <property type="molecule type" value="Genomic_DNA"/>
</dbReference>
<evidence type="ECO:0000256" key="1">
    <source>
        <dbReference type="ARBA" id="ARBA00022801"/>
    </source>
</evidence>
<dbReference type="Pfam" id="PF04203">
    <property type="entry name" value="Sortase"/>
    <property type="match status" value="1"/>
</dbReference>
<dbReference type="Gene3D" id="2.40.260.10">
    <property type="entry name" value="Sortase"/>
    <property type="match status" value="1"/>
</dbReference>
<protein>
    <submittedName>
        <fullName evidence="3">Sortase family protein</fullName>
    </submittedName>
</protein>
<evidence type="ECO:0000256" key="2">
    <source>
        <dbReference type="SAM" id="MobiDB-lite"/>
    </source>
</evidence>
<dbReference type="InterPro" id="IPR042001">
    <property type="entry name" value="Sortase_F"/>
</dbReference>
<sequence length="229" mass="23729">MMDRSSGTAGSRTWIYLAIALAVVAAVALGVALAGQQRAPQPPAVSAADERSQTPPTTSAPAPPPPADLEVEPEPVAAPVALRIPALGVSSDLLDLGLQEDGSAEVPPLRAVDQAGWYRESPAPGAVGPAVLLGHVDSAEYGPGVFFELGALTPGAEVEVSRADGTVAVFAVDRVERYTKADFPTLRVYGNTADPQLRLITCGGEFDPVNRSYEDNVVAYASLVDVRTA</sequence>
<reference evidence="4" key="1">
    <citation type="submission" date="2016-10" db="EMBL/GenBank/DDBJ databases">
        <authorList>
            <person name="Varghese N."/>
            <person name="Submissions S."/>
        </authorList>
    </citation>
    <scope>NUCLEOTIDE SEQUENCE [LARGE SCALE GENOMIC DNA]</scope>
    <source>
        <strain evidence="4">DSM 46838</strain>
    </source>
</reference>
<accession>A0A1I2G987</accession>
<keyword evidence="1" id="KW-0378">Hydrolase</keyword>
<dbReference type="AlphaFoldDB" id="A0A1I2G987"/>
<keyword evidence="4" id="KW-1185">Reference proteome</keyword>
<name>A0A1I2G987_9ACTN</name>
<organism evidence="3 4">
    <name type="scientific">Blastococcus tunisiensis</name>
    <dbReference type="NCBI Taxonomy" id="1798228"/>
    <lineage>
        <taxon>Bacteria</taxon>
        <taxon>Bacillati</taxon>
        <taxon>Actinomycetota</taxon>
        <taxon>Actinomycetes</taxon>
        <taxon>Geodermatophilales</taxon>
        <taxon>Geodermatophilaceae</taxon>
        <taxon>Blastococcus</taxon>
    </lineage>
</organism>
<dbReference type="CDD" id="cd05829">
    <property type="entry name" value="Sortase_F"/>
    <property type="match status" value="1"/>
</dbReference>
<dbReference type="NCBIfam" id="NF033748">
    <property type="entry name" value="class_F_sortase"/>
    <property type="match status" value="1"/>
</dbReference>
<feature type="region of interest" description="Disordered" evidence="2">
    <location>
        <begin position="42"/>
        <end position="71"/>
    </location>
</feature>